<organism evidence="7 9">
    <name type="scientific">Candidatus Hakubella thermalkaliphila</name>
    <dbReference type="NCBI Taxonomy" id="2754717"/>
    <lineage>
        <taxon>Bacteria</taxon>
        <taxon>Bacillati</taxon>
        <taxon>Actinomycetota</taxon>
        <taxon>Actinomycetota incertae sedis</taxon>
        <taxon>Candidatus Hakubellales</taxon>
        <taxon>Candidatus Hakubellaceae</taxon>
        <taxon>Candidatus Hakubella</taxon>
    </lineage>
</organism>
<dbReference type="GO" id="GO:0046872">
    <property type="term" value="F:metal ion binding"/>
    <property type="evidence" value="ECO:0007669"/>
    <property type="project" value="UniProtKB-KW"/>
</dbReference>
<keyword evidence="3 4" id="KW-0285">Flavoprotein</keyword>
<dbReference type="NCBIfam" id="TIGR00521">
    <property type="entry name" value="coaBC_dfp"/>
    <property type="match status" value="1"/>
</dbReference>
<dbReference type="PANTHER" id="PTHR14359">
    <property type="entry name" value="HOMO-OLIGOMERIC FLAVIN CONTAINING CYS DECARBOXYLASE FAMILY"/>
    <property type="match status" value="1"/>
</dbReference>
<evidence type="ECO:0000256" key="2">
    <source>
        <dbReference type="ARBA" id="ARBA00023239"/>
    </source>
</evidence>
<dbReference type="InterPro" id="IPR005252">
    <property type="entry name" value="CoaBC"/>
</dbReference>
<dbReference type="GO" id="GO:0010181">
    <property type="term" value="F:FMN binding"/>
    <property type="evidence" value="ECO:0007669"/>
    <property type="project" value="UniProtKB-UniRule"/>
</dbReference>
<dbReference type="Proteomes" id="UP000576480">
    <property type="component" value="Unassembled WGS sequence"/>
</dbReference>
<dbReference type="Gene3D" id="3.40.50.1950">
    <property type="entry name" value="Flavin prenyltransferase-like"/>
    <property type="match status" value="1"/>
</dbReference>
<dbReference type="GO" id="GO:0015937">
    <property type="term" value="P:coenzyme A biosynthetic process"/>
    <property type="evidence" value="ECO:0007669"/>
    <property type="project" value="UniProtKB-UniRule"/>
</dbReference>
<feature type="binding site" evidence="3">
    <location>
        <position position="301"/>
    </location>
    <ligand>
        <name>CTP</name>
        <dbReference type="ChEBI" id="CHEBI:37563"/>
    </ligand>
</feature>
<dbReference type="SUPFAM" id="SSF52507">
    <property type="entry name" value="Homo-oligomeric flavin-containing Cys decarboxylases, HFCD"/>
    <property type="match status" value="1"/>
</dbReference>
<dbReference type="InterPro" id="IPR003382">
    <property type="entry name" value="Flavoprotein"/>
</dbReference>
<dbReference type="RefSeq" id="WP_176229472.1">
    <property type="nucleotide sequence ID" value="NZ_BLSB01000020.1"/>
</dbReference>
<dbReference type="HAMAP" id="MF_02225">
    <property type="entry name" value="CoaBC"/>
    <property type="match status" value="1"/>
</dbReference>
<dbReference type="Pfam" id="PF02441">
    <property type="entry name" value="Flavoprotein"/>
    <property type="match status" value="1"/>
</dbReference>
<accession>A0A6V8NWG5</accession>
<proteinExistence type="inferred from homology"/>
<keyword evidence="3" id="KW-0460">Magnesium</keyword>
<dbReference type="EC" id="6.3.2.5" evidence="3"/>
<dbReference type="AlphaFoldDB" id="A0A6V8NWG5"/>
<evidence type="ECO:0000313" key="9">
    <source>
        <dbReference type="Proteomes" id="UP000543224"/>
    </source>
</evidence>
<protein>
    <recommendedName>
        <fullName evidence="3">Coenzyme A biosynthesis bifunctional protein CoaBC</fullName>
    </recommendedName>
    <alternativeName>
        <fullName evidence="3">DNA/pantothenate metabolism flavoprotein</fullName>
    </alternativeName>
    <alternativeName>
        <fullName evidence="3">Phosphopantothenoylcysteine synthetase/decarboxylase</fullName>
        <shortName evidence="3">PPCS-PPCDC</shortName>
    </alternativeName>
    <domain>
        <recommendedName>
            <fullName evidence="3">Phosphopantothenoylcysteine decarboxylase</fullName>
            <shortName evidence="3">PPC decarboxylase</shortName>
            <shortName evidence="3">PPC-DC</shortName>
            <ecNumber evidence="3">4.1.1.36</ecNumber>
        </recommendedName>
        <alternativeName>
            <fullName evidence="3">CoaC</fullName>
        </alternativeName>
    </domain>
    <domain>
        <recommendedName>
            <fullName evidence="3">Phosphopantothenate--cysteine ligase</fullName>
            <ecNumber evidence="3">6.3.2.5</ecNumber>
        </recommendedName>
        <alternativeName>
            <fullName evidence="3">CoaB</fullName>
        </alternativeName>
        <alternativeName>
            <fullName evidence="3">Phosphopantothenoylcysteine synthetase</fullName>
            <shortName evidence="3">PPC synthetase</shortName>
            <shortName evidence="3">PPC-S</shortName>
        </alternativeName>
    </domain>
</protein>
<evidence type="ECO:0000256" key="3">
    <source>
        <dbReference type="HAMAP-Rule" id="MF_02225"/>
    </source>
</evidence>
<name>A0A6V8NWG5_9ACTN</name>
<dbReference type="GO" id="GO:0015941">
    <property type="term" value="P:pantothenate catabolic process"/>
    <property type="evidence" value="ECO:0007669"/>
    <property type="project" value="InterPro"/>
</dbReference>
<dbReference type="PANTHER" id="PTHR14359:SF6">
    <property type="entry name" value="PHOSPHOPANTOTHENOYLCYSTEINE DECARBOXYLASE"/>
    <property type="match status" value="1"/>
</dbReference>
<gene>
    <name evidence="3" type="primary">coaBC</name>
    <name evidence="7" type="ORF">HKBW3S25_00017</name>
    <name evidence="8" type="ORF">HKBW3S43_00542</name>
</gene>
<feature type="binding site" evidence="3">
    <location>
        <position position="291"/>
    </location>
    <ligand>
        <name>CTP</name>
        <dbReference type="ChEBI" id="CHEBI:37563"/>
    </ligand>
</feature>
<evidence type="ECO:0000313" key="10">
    <source>
        <dbReference type="Proteomes" id="UP000576480"/>
    </source>
</evidence>
<dbReference type="SUPFAM" id="SSF102645">
    <property type="entry name" value="CoaB-like"/>
    <property type="match status" value="1"/>
</dbReference>
<comment type="caution">
    <text evidence="7">The sequence shown here is derived from an EMBL/GenBank/DDBJ whole genome shotgun (WGS) entry which is preliminary data.</text>
</comment>
<dbReference type="GO" id="GO:0004633">
    <property type="term" value="F:phosphopantothenoylcysteine decarboxylase activity"/>
    <property type="evidence" value="ECO:0007669"/>
    <property type="project" value="UniProtKB-UniRule"/>
</dbReference>
<reference evidence="9 10" key="1">
    <citation type="journal article" date="2020" name="Front. Microbiol.">
        <title>Single-cell genomics of novel Actinobacteria with the Wood-Ljungdahl pathway discovered in a serpentinizing system.</title>
        <authorList>
            <person name="Merino N."/>
            <person name="Kawai M."/>
            <person name="Boyd E.S."/>
            <person name="Colman D.R."/>
            <person name="McGlynn S.E."/>
            <person name="Nealson K.H."/>
            <person name="Kurokawa K."/>
            <person name="Hongoh Y."/>
        </authorList>
    </citation>
    <scope>NUCLEOTIDE SEQUENCE [LARGE SCALE GENOMIC DNA]</scope>
    <source>
        <strain evidence="7 9">S25</strain>
        <strain evidence="8 10">S43</strain>
    </source>
</reference>
<feature type="domain" description="Flavoprotein" evidence="5">
    <location>
        <begin position="17"/>
        <end position="176"/>
    </location>
</feature>
<keyword evidence="3 4" id="KW-0436">Ligase</keyword>
<dbReference type="Proteomes" id="UP000543224">
    <property type="component" value="Unassembled WGS sequence"/>
</dbReference>
<evidence type="ECO:0000256" key="1">
    <source>
        <dbReference type="ARBA" id="ARBA00022793"/>
    </source>
</evidence>
<comment type="pathway">
    <text evidence="3 4">Cofactor biosynthesis; coenzyme A biosynthesis; CoA from (R)-pantothenate: step 3/5.</text>
</comment>
<keyword evidence="3" id="KW-0479">Metal-binding</keyword>
<comment type="catalytic activity">
    <reaction evidence="3 4">
        <text>N-[(R)-4-phosphopantothenoyl]-L-cysteine + H(+) = (R)-4'-phosphopantetheine + CO2</text>
        <dbReference type="Rhea" id="RHEA:16793"/>
        <dbReference type="ChEBI" id="CHEBI:15378"/>
        <dbReference type="ChEBI" id="CHEBI:16526"/>
        <dbReference type="ChEBI" id="CHEBI:59458"/>
        <dbReference type="ChEBI" id="CHEBI:61723"/>
        <dbReference type="EC" id="4.1.1.36"/>
    </reaction>
</comment>
<comment type="similarity">
    <text evidence="3 4">In the N-terminal section; belongs to the HFCD (homo-oligomeric flavin containing Cys decarboxylase) superfamily.</text>
</comment>
<comment type="cofactor">
    <cofactor evidence="3">
        <name>Mg(2+)</name>
        <dbReference type="ChEBI" id="CHEBI:18420"/>
    </cofactor>
</comment>
<comment type="caution">
    <text evidence="3">Lacks conserved residue(s) required for the propagation of feature annotation.</text>
</comment>
<dbReference type="EMBL" id="BLRX01000001">
    <property type="protein sequence ID" value="GFP24579.1"/>
    <property type="molecule type" value="Genomic_DNA"/>
</dbReference>
<dbReference type="EMBL" id="BLSB01000020">
    <property type="protein sequence ID" value="GFP34750.1"/>
    <property type="molecule type" value="Genomic_DNA"/>
</dbReference>
<keyword evidence="2 3" id="KW-0456">Lyase</keyword>
<comment type="pathway">
    <text evidence="3 4">Cofactor biosynthesis; coenzyme A biosynthesis; CoA from (R)-pantothenate: step 2/5.</text>
</comment>
<dbReference type="EC" id="4.1.1.36" evidence="3"/>
<dbReference type="InterPro" id="IPR007085">
    <property type="entry name" value="DNA/pantothenate-metab_flavo_C"/>
</dbReference>
<evidence type="ECO:0000313" key="8">
    <source>
        <dbReference type="EMBL" id="GFP34750.1"/>
    </source>
</evidence>
<dbReference type="Gene3D" id="3.40.50.10300">
    <property type="entry name" value="CoaB-like"/>
    <property type="match status" value="1"/>
</dbReference>
<dbReference type="GO" id="GO:0004632">
    <property type="term" value="F:phosphopantothenate--cysteine ligase activity"/>
    <property type="evidence" value="ECO:0007669"/>
    <property type="project" value="UniProtKB-UniRule"/>
</dbReference>
<comment type="similarity">
    <text evidence="3 4">In the C-terminal section; belongs to the PPC synthetase family.</text>
</comment>
<keyword evidence="3 4" id="KW-0288">FMN</keyword>
<evidence type="ECO:0000313" key="7">
    <source>
        <dbReference type="EMBL" id="GFP24579.1"/>
    </source>
</evidence>
<sequence length="416" mass="45448">MTISSSFVSQEDVFQDKKILLGVTGSVAAYKAVGLASRLVKRGAKVKVVLTKAGSQFITPLAFSSITLDEVCSSMFPESPSLAAHLHLSLARGADLILVYPATANIIAKMAHGLADDLLSTLLLAGGPPVVIAPAMNTSMYLQEVTQKNISLLEERGVMFLGPEEGDLACGEYGVGRLIEEEKAIEEIDVLLRRSTQLKGKKFLITAGGTREPIDPVRFITNRSSGKMGKYLAEEALARGAEVIFLKAPMNVPPPVRSHLIEVETAQEMYQEALRVFPEVDVVVMAAAVSDFYPAEKVEEKISKKERKELTLTLLPTPDILAEMGKGKEKQFLVGFSAETDQALERAREKMRDKGLNMIVVNDISRKDIGFGSEFNQVTILHQDGGQRETPRAHKRLISRAIMDEIVARLSDLNSP</sequence>
<evidence type="ECO:0000256" key="4">
    <source>
        <dbReference type="RuleBase" id="RU364078"/>
    </source>
</evidence>
<comment type="function">
    <text evidence="4">Catalyzes two steps in the biosynthesis of coenzyme A. In the first step cysteine is conjugated to 4'-phosphopantothenate to form 4-phosphopantothenoylcysteine, in the latter compound is decarboxylated to form 4'-phosphopantotheine.</text>
</comment>
<feature type="region of interest" description="Phosphopantothenoylcysteine decarboxylase" evidence="3">
    <location>
        <begin position="1"/>
        <end position="202"/>
    </location>
</feature>
<feature type="binding site" evidence="3">
    <location>
        <position position="350"/>
    </location>
    <ligand>
        <name>CTP</name>
        <dbReference type="ChEBI" id="CHEBI:37563"/>
    </ligand>
</feature>
<dbReference type="GO" id="GO:0071513">
    <property type="term" value="C:phosphopantothenoylcysteine decarboxylase complex"/>
    <property type="evidence" value="ECO:0007669"/>
    <property type="project" value="TreeGrafter"/>
</dbReference>
<dbReference type="InterPro" id="IPR036551">
    <property type="entry name" value="Flavin_trans-like"/>
</dbReference>
<feature type="active site" description="Proton donor" evidence="3">
    <location>
        <position position="170"/>
    </location>
</feature>
<dbReference type="Pfam" id="PF04127">
    <property type="entry name" value="DFP"/>
    <property type="match status" value="1"/>
</dbReference>
<keyword evidence="3" id="KW-0511">Multifunctional enzyme</keyword>
<comment type="catalytic activity">
    <reaction evidence="3 4">
        <text>(R)-4'-phosphopantothenate + L-cysteine + CTP = N-[(R)-4-phosphopantothenoyl]-L-cysteine + CMP + diphosphate + H(+)</text>
        <dbReference type="Rhea" id="RHEA:19397"/>
        <dbReference type="ChEBI" id="CHEBI:10986"/>
        <dbReference type="ChEBI" id="CHEBI:15378"/>
        <dbReference type="ChEBI" id="CHEBI:33019"/>
        <dbReference type="ChEBI" id="CHEBI:35235"/>
        <dbReference type="ChEBI" id="CHEBI:37563"/>
        <dbReference type="ChEBI" id="CHEBI:59458"/>
        <dbReference type="ChEBI" id="CHEBI:60377"/>
        <dbReference type="EC" id="6.3.2.5"/>
    </reaction>
</comment>
<feature type="domain" description="DNA/pantothenate metabolism flavoprotein C-terminal" evidence="6">
    <location>
        <begin position="198"/>
        <end position="408"/>
    </location>
</feature>
<feature type="region of interest" description="Phosphopantothenate--cysteine ligase" evidence="3">
    <location>
        <begin position="203"/>
        <end position="416"/>
    </location>
</feature>
<comment type="cofactor">
    <cofactor evidence="3">
        <name>FMN</name>
        <dbReference type="ChEBI" id="CHEBI:58210"/>
    </cofactor>
    <text evidence="3">Binds 1 FMN per subunit.</text>
</comment>
<feature type="binding site" evidence="3">
    <location>
        <position position="354"/>
    </location>
    <ligand>
        <name>CTP</name>
        <dbReference type="ChEBI" id="CHEBI:37563"/>
    </ligand>
</feature>
<feature type="binding site" evidence="3">
    <location>
        <position position="336"/>
    </location>
    <ligand>
        <name>CTP</name>
        <dbReference type="ChEBI" id="CHEBI:37563"/>
    </ligand>
</feature>
<evidence type="ECO:0000259" key="6">
    <source>
        <dbReference type="Pfam" id="PF04127"/>
    </source>
</evidence>
<evidence type="ECO:0000259" key="5">
    <source>
        <dbReference type="Pfam" id="PF02441"/>
    </source>
</evidence>
<feature type="binding site" evidence="3">
    <location>
        <begin position="318"/>
        <end position="321"/>
    </location>
    <ligand>
        <name>CTP</name>
        <dbReference type="ChEBI" id="CHEBI:37563"/>
    </ligand>
</feature>
<dbReference type="InterPro" id="IPR035929">
    <property type="entry name" value="CoaB-like_sf"/>
</dbReference>
<dbReference type="UniPathway" id="UPA00241">
    <property type="reaction ID" value="UER00353"/>
</dbReference>
<comment type="function">
    <text evidence="3">Catalyzes two sequential steps in the biosynthesis of coenzyme A. In the first step cysteine is conjugated to 4'-phosphopantothenate to form 4-phosphopantothenoylcysteine. In the second step the latter compound is decarboxylated to form 4'-phosphopantotheine.</text>
</comment>
<keyword evidence="1 3" id="KW-0210">Decarboxylase</keyword>